<reference evidence="1 2" key="1">
    <citation type="submission" date="2023-10" db="EMBL/GenBank/DDBJ databases">
        <title>Development of a sustainable strategy for remediation of hydrocarbon-contaminated territories based on the waste exchange concept.</title>
        <authorList>
            <person name="Krivoruchko A."/>
        </authorList>
    </citation>
    <scope>NUCLEOTIDE SEQUENCE [LARGE SCALE GENOMIC DNA]</scope>
    <source>
        <strain evidence="1 2">IEGM 1327</strain>
    </source>
</reference>
<protein>
    <submittedName>
        <fullName evidence="1">Uncharacterized protein</fullName>
    </submittedName>
</protein>
<name>A0ABU4D593_9NOCA</name>
<evidence type="ECO:0000313" key="1">
    <source>
        <dbReference type="EMBL" id="MDV6304457.1"/>
    </source>
</evidence>
<accession>A0ABU4D593</accession>
<dbReference type="RefSeq" id="WP_317533647.1">
    <property type="nucleotide sequence ID" value="NZ_JAWLKF010000011.1"/>
</dbReference>
<dbReference type="Proteomes" id="UP001186104">
    <property type="component" value="Unassembled WGS sequence"/>
</dbReference>
<dbReference type="EMBL" id="JAWLKF010000011">
    <property type="protein sequence ID" value="MDV6304457.1"/>
    <property type="molecule type" value="Genomic_DNA"/>
</dbReference>
<organism evidence="1 2">
    <name type="scientific">Rhodococcus cerastii</name>
    <dbReference type="NCBI Taxonomy" id="908616"/>
    <lineage>
        <taxon>Bacteria</taxon>
        <taxon>Bacillati</taxon>
        <taxon>Actinomycetota</taxon>
        <taxon>Actinomycetes</taxon>
        <taxon>Mycobacteriales</taxon>
        <taxon>Nocardiaceae</taxon>
        <taxon>Rhodococcus</taxon>
    </lineage>
</organism>
<comment type="caution">
    <text evidence="1">The sequence shown here is derived from an EMBL/GenBank/DDBJ whole genome shotgun (WGS) entry which is preliminary data.</text>
</comment>
<sequence>MNDISSELSQIELAIRESLEPPAQWFADQVEGSKSDPAQMALWTSTTVIDDNVQGAVFGPEVFSWLHEGAPGSYEFPVGHAGLMHTYGYLLSTVVTPYGLKSQRWLTTDLAEAFELDPHFFHPTYSNVPLMERVASKAMPILTNPGGSRTVFTVDEVIDRRSRMRTVYVSNPMTRATAVVYGVVTGDRAQLVSTFPVGPLDEEFVRGWLTKPMRYRYNYAPPRAEPGSEIRRGPDYR</sequence>
<gene>
    <name evidence="1" type="ORF">R3P93_18000</name>
</gene>
<keyword evidence="2" id="KW-1185">Reference proteome</keyword>
<evidence type="ECO:0000313" key="2">
    <source>
        <dbReference type="Proteomes" id="UP001186104"/>
    </source>
</evidence>
<proteinExistence type="predicted"/>